<feature type="transmembrane region" description="Helical" evidence="1">
    <location>
        <begin position="324"/>
        <end position="345"/>
    </location>
</feature>
<evidence type="ECO:0000313" key="2">
    <source>
        <dbReference type="EMBL" id="KAF5932279.1"/>
    </source>
</evidence>
<keyword evidence="1" id="KW-0812">Transmembrane</keyword>
<sequence length="540" mass="60144">MPFGSSPPPPGSLPSVMSSYVLALSCLRGKWHHRQLHCKVFPTFLQPEAHHHHHRLDLASTTILVSVAMWLDRLQRDFLWGSGGDKFRYHLVDWRRICQFKQVGGSGVRQLVTFNKALLGKWLWRFALEQDRLWRRVIASKLGLDGVERFHWRYRFPLIFTIVVDREAMVVSYLRGGGVVVWDIQLRRQVQDWEVSQLVELWGFLYGLGLTGVGSDVMAWACVRESVMYVLCHCGVGGSFVLALSGCLAIVGFYFLTFWGCLGSTWRGVGYALGLAGCSDWTSTEAGVVVGAVLFDVACMVYLYGGQVTSWKNDHGQELLFVNFSTVLGFGINIMTLVMITVLGITKRTAGGTGRDRGISESGKPNPRWGQGMGTLIDYPSGIGAGDGEVLAIGDRGQGGSDPETRFLQMSDTYRTSFKVSSFPEVISRTTLSLPSAIKVAEFPMNNFSPFDTDSKVVNIFFSTQIWQVAPVSTHHSFGLDPTMFTSETTADRDACHPNPETNPLSQPCELDFCCRGFFLWQSTARCPSLPQLKRFLLNL</sequence>
<keyword evidence="3" id="KW-1185">Reference proteome</keyword>
<dbReference type="PANTHER" id="PTHR33116">
    <property type="entry name" value="REVERSE TRANSCRIPTASE ZINC-BINDING DOMAIN-CONTAINING PROTEIN-RELATED-RELATED"/>
    <property type="match status" value="1"/>
</dbReference>
<proteinExistence type="predicted"/>
<reference evidence="3" key="1">
    <citation type="journal article" date="2020" name="Nat. Commun.">
        <title>Genome assembly of wild tea tree DASZ reveals pedigree and selection history of tea varieties.</title>
        <authorList>
            <person name="Zhang W."/>
            <person name="Zhang Y."/>
            <person name="Qiu H."/>
            <person name="Guo Y."/>
            <person name="Wan H."/>
            <person name="Zhang X."/>
            <person name="Scossa F."/>
            <person name="Alseekh S."/>
            <person name="Zhang Q."/>
            <person name="Wang P."/>
            <person name="Xu L."/>
            <person name="Schmidt M.H."/>
            <person name="Jia X."/>
            <person name="Li D."/>
            <person name="Zhu A."/>
            <person name="Guo F."/>
            <person name="Chen W."/>
            <person name="Ni D."/>
            <person name="Usadel B."/>
            <person name="Fernie A.R."/>
            <person name="Wen W."/>
        </authorList>
    </citation>
    <scope>NUCLEOTIDE SEQUENCE [LARGE SCALE GENOMIC DNA]</scope>
    <source>
        <strain evidence="3">cv. G240</strain>
    </source>
</reference>
<keyword evidence="1" id="KW-1133">Transmembrane helix</keyword>
<accession>A0A7J7FVG5</accession>
<keyword evidence="1" id="KW-0472">Membrane</keyword>
<dbReference type="EMBL" id="JACBKZ010000014">
    <property type="protein sequence ID" value="KAF5932279.1"/>
    <property type="molecule type" value="Genomic_DNA"/>
</dbReference>
<evidence type="ECO:0000313" key="3">
    <source>
        <dbReference type="Proteomes" id="UP000593564"/>
    </source>
</evidence>
<dbReference type="PANTHER" id="PTHR33116:SF78">
    <property type="entry name" value="OS12G0587133 PROTEIN"/>
    <property type="match status" value="1"/>
</dbReference>
<dbReference type="Proteomes" id="UP000593564">
    <property type="component" value="Unassembled WGS sequence"/>
</dbReference>
<name>A0A7J7FVG5_CAMSI</name>
<dbReference type="AlphaFoldDB" id="A0A7J7FVG5"/>
<reference evidence="2 3" key="2">
    <citation type="submission" date="2020-07" db="EMBL/GenBank/DDBJ databases">
        <title>Genome assembly of wild tea tree DASZ reveals pedigree and selection history of tea varieties.</title>
        <authorList>
            <person name="Zhang W."/>
        </authorList>
    </citation>
    <scope>NUCLEOTIDE SEQUENCE [LARGE SCALE GENOMIC DNA]</scope>
    <source>
        <strain evidence="3">cv. G240</strain>
        <tissue evidence="2">Leaf</tissue>
    </source>
</reference>
<organism evidence="2 3">
    <name type="scientific">Camellia sinensis</name>
    <name type="common">Tea plant</name>
    <name type="synonym">Thea sinensis</name>
    <dbReference type="NCBI Taxonomy" id="4442"/>
    <lineage>
        <taxon>Eukaryota</taxon>
        <taxon>Viridiplantae</taxon>
        <taxon>Streptophyta</taxon>
        <taxon>Embryophyta</taxon>
        <taxon>Tracheophyta</taxon>
        <taxon>Spermatophyta</taxon>
        <taxon>Magnoliopsida</taxon>
        <taxon>eudicotyledons</taxon>
        <taxon>Gunneridae</taxon>
        <taxon>Pentapetalae</taxon>
        <taxon>asterids</taxon>
        <taxon>Ericales</taxon>
        <taxon>Theaceae</taxon>
        <taxon>Camellia</taxon>
    </lineage>
</organism>
<gene>
    <name evidence="2" type="ORF">HYC85_028450</name>
</gene>
<comment type="caution">
    <text evidence="2">The sequence shown here is derived from an EMBL/GenBank/DDBJ whole genome shotgun (WGS) entry which is preliminary data.</text>
</comment>
<protein>
    <recommendedName>
        <fullName evidence="4">Reverse transcriptase zinc-binding domain-containing protein</fullName>
    </recommendedName>
</protein>
<evidence type="ECO:0000256" key="1">
    <source>
        <dbReference type="SAM" id="Phobius"/>
    </source>
</evidence>
<evidence type="ECO:0008006" key="4">
    <source>
        <dbReference type="Google" id="ProtNLM"/>
    </source>
</evidence>
<feature type="transmembrane region" description="Helical" evidence="1">
    <location>
        <begin position="240"/>
        <end position="262"/>
    </location>
</feature>
<feature type="transmembrane region" description="Helical" evidence="1">
    <location>
        <begin position="283"/>
        <end position="304"/>
    </location>
</feature>